<evidence type="ECO:0000313" key="8">
    <source>
        <dbReference type="Proteomes" id="UP000694864"/>
    </source>
</evidence>
<dbReference type="PANTHER" id="PTHR22792">
    <property type="entry name" value="LUPUS LA PROTEIN-RELATED"/>
    <property type="match status" value="1"/>
</dbReference>
<evidence type="ECO:0000256" key="3">
    <source>
        <dbReference type="ARBA" id="ARBA00023242"/>
    </source>
</evidence>
<dbReference type="Gene3D" id="3.30.70.330">
    <property type="match status" value="2"/>
</dbReference>
<dbReference type="SUPFAM" id="SSF46785">
    <property type="entry name" value="Winged helix' DNA-binding domain"/>
    <property type="match status" value="1"/>
</dbReference>
<dbReference type="SUPFAM" id="SSF54928">
    <property type="entry name" value="RNA-binding domain, RBD"/>
    <property type="match status" value="2"/>
</dbReference>
<keyword evidence="2 4" id="KW-0694">RNA-binding</keyword>
<dbReference type="Proteomes" id="UP000694864">
    <property type="component" value="Chromosome 16"/>
</dbReference>
<protein>
    <submittedName>
        <fullName evidence="9">La protein 2-like isoform X1</fullName>
    </submittedName>
</protein>
<evidence type="ECO:0000256" key="2">
    <source>
        <dbReference type="ARBA" id="ARBA00022884"/>
    </source>
</evidence>
<dbReference type="InterPro" id="IPR035979">
    <property type="entry name" value="RBD_domain_sf"/>
</dbReference>
<dbReference type="CDD" id="cd08030">
    <property type="entry name" value="LA_like_plant"/>
    <property type="match status" value="1"/>
</dbReference>
<dbReference type="InterPro" id="IPR036390">
    <property type="entry name" value="WH_DNA-bd_sf"/>
</dbReference>
<dbReference type="SMART" id="SM00715">
    <property type="entry name" value="LA"/>
    <property type="match status" value="1"/>
</dbReference>
<reference evidence="9" key="2">
    <citation type="submission" date="2025-08" db="UniProtKB">
        <authorList>
            <consortium name="RefSeq"/>
        </authorList>
    </citation>
    <scope>IDENTIFICATION</scope>
    <source>
        <tissue evidence="9">Leaf</tissue>
    </source>
</reference>
<keyword evidence="8" id="KW-1185">Reference proteome</keyword>
<dbReference type="InterPro" id="IPR002344">
    <property type="entry name" value="Lupus_La"/>
</dbReference>
<dbReference type="Pfam" id="PF00076">
    <property type="entry name" value="RRM_1"/>
    <property type="match status" value="1"/>
</dbReference>
<dbReference type="RefSeq" id="XP_010473015.1">
    <property type="nucleotide sequence ID" value="XM_010474713.2"/>
</dbReference>
<reference evidence="8" key="1">
    <citation type="journal article" date="2014" name="Nat. Commun.">
        <title>The emerging biofuel crop Camelina sativa retains a highly undifferentiated hexaploid genome structure.</title>
        <authorList>
            <person name="Kagale S."/>
            <person name="Koh C."/>
            <person name="Nixon J."/>
            <person name="Bollina V."/>
            <person name="Clarke W.E."/>
            <person name="Tuteja R."/>
            <person name="Spillane C."/>
            <person name="Robinson S.J."/>
            <person name="Links M.G."/>
            <person name="Clarke C."/>
            <person name="Higgins E.E."/>
            <person name="Huebert T."/>
            <person name="Sharpe A.G."/>
            <person name="Parkin I.A."/>
        </authorList>
    </citation>
    <scope>NUCLEOTIDE SEQUENCE [LARGE SCALE GENOMIC DNA]</scope>
    <source>
        <strain evidence="8">cv. DH55</strain>
    </source>
</reference>
<dbReference type="InterPro" id="IPR000504">
    <property type="entry name" value="RRM_dom"/>
</dbReference>
<dbReference type="Gene3D" id="1.10.10.10">
    <property type="entry name" value="Winged helix-like DNA-binding domain superfamily/Winged helix DNA-binding domain"/>
    <property type="match status" value="1"/>
</dbReference>
<organism evidence="8 9">
    <name type="scientific">Camelina sativa</name>
    <name type="common">False flax</name>
    <name type="synonym">Myagrum sativum</name>
    <dbReference type="NCBI Taxonomy" id="90675"/>
    <lineage>
        <taxon>Eukaryota</taxon>
        <taxon>Viridiplantae</taxon>
        <taxon>Streptophyta</taxon>
        <taxon>Embryophyta</taxon>
        <taxon>Tracheophyta</taxon>
        <taxon>Spermatophyta</taxon>
        <taxon>Magnoliopsida</taxon>
        <taxon>eudicotyledons</taxon>
        <taxon>Gunneridae</taxon>
        <taxon>Pentapetalae</taxon>
        <taxon>rosids</taxon>
        <taxon>malvids</taxon>
        <taxon>Brassicales</taxon>
        <taxon>Brassicaceae</taxon>
        <taxon>Camelineae</taxon>
        <taxon>Camelina</taxon>
    </lineage>
</organism>
<dbReference type="CDD" id="cd12292">
    <property type="entry name" value="RRM2_La_like"/>
    <property type="match status" value="1"/>
</dbReference>
<evidence type="ECO:0000259" key="6">
    <source>
        <dbReference type="PROSITE" id="PS50961"/>
    </source>
</evidence>
<evidence type="ECO:0000313" key="9">
    <source>
        <dbReference type="RefSeq" id="XP_010473015.1"/>
    </source>
</evidence>
<dbReference type="PROSITE" id="PS50961">
    <property type="entry name" value="HTH_LA"/>
    <property type="match status" value="1"/>
</dbReference>
<dbReference type="Pfam" id="PF05383">
    <property type="entry name" value="La"/>
    <property type="match status" value="1"/>
</dbReference>
<sequence length="462" mass="51941">MGLSLERKIGPTKCMDGPSNVWMGLLMYQRSNPFSSVNVLSSLPLLRLLFRLQQAAMASFNEETARKLLTQVEFYFSDSNLPRDDFLNREVTKSKDGLVSLRLVCSFSRMRNLLGLGNNIKREDIPLRILEDVATLLRTSHFLKVSNNGGLRIGRGTKLTKPEEVLEQVHRRTLAASPFEYSIKMDDVASFFSQYAKVNSVRLPHHIADKRHFCGTALVEFSSEQDTEFILRQSLVYAGADLVLIPKSDFDCQRDNLIKLLGISGSSPRDTSHNEFGIGQLVKFTLKWIASGENITNKEKPRTLNINIREKEDKETCIAERLEETDRKKEGGKERVNTADQLAVPPWNTSDSLGSEVLKDVFQRFGSVKHIEYSRGLDSGYVCFIDSETATKARAAAEFVGGLVVKNNFSIALEAVNGEIERELWKRLSSAEPEGEGKEGDIKEKGKDFESAQPIKKARKEP</sequence>
<feature type="region of interest" description="Disordered" evidence="5">
    <location>
        <begin position="427"/>
        <end position="462"/>
    </location>
</feature>
<evidence type="ECO:0000256" key="4">
    <source>
        <dbReference type="PROSITE-ProRule" id="PRU00332"/>
    </source>
</evidence>
<dbReference type="CDD" id="cd12291">
    <property type="entry name" value="RRM1_La"/>
    <property type="match status" value="1"/>
</dbReference>
<feature type="domain" description="XRRM" evidence="7">
    <location>
        <begin position="335"/>
        <end position="462"/>
    </location>
</feature>
<dbReference type="PANTHER" id="PTHR22792:SF133">
    <property type="entry name" value="LA PROTEIN 2"/>
    <property type="match status" value="1"/>
</dbReference>
<dbReference type="InterPro" id="IPR006630">
    <property type="entry name" value="La_HTH"/>
</dbReference>
<name>A0ABM0WM04_CAMSA</name>
<dbReference type="InterPro" id="IPR012677">
    <property type="entry name" value="Nucleotide-bd_a/b_plait_sf"/>
</dbReference>
<comment type="subcellular location">
    <subcellularLocation>
        <location evidence="1">Nucleus</location>
    </subcellularLocation>
</comment>
<keyword evidence="3" id="KW-0539">Nucleus</keyword>
<dbReference type="GeneID" id="104752545"/>
<dbReference type="PROSITE" id="PS51939">
    <property type="entry name" value="XRRM"/>
    <property type="match status" value="1"/>
</dbReference>
<dbReference type="Pfam" id="PF08777">
    <property type="entry name" value="RRM_3"/>
    <property type="match status" value="1"/>
</dbReference>
<evidence type="ECO:0000256" key="5">
    <source>
        <dbReference type="SAM" id="MobiDB-lite"/>
    </source>
</evidence>
<accession>A0ABM0WM04</accession>
<gene>
    <name evidence="9" type="primary">LOC104752545</name>
</gene>
<feature type="compositionally biased region" description="Basic and acidic residues" evidence="5">
    <location>
        <begin position="435"/>
        <end position="450"/>
    </location>
</feature>
<dbReference type="InterPro" id="IPR045180">
    <property type="entry name" value="La_dom_prot"/>
</dbReference>
<evidence type="ECO:0000256" key="1">
    <source>
        <dbReference type="ARBA" id="ARBA00004123"/>
    </source>
</evidence>
<evidence type="ECO:0000259" key="7">
    <source>
        <dbReference type="PROSITE" id="PS51939"/>
    </source>
</evidence>
<dbReference type="InterPro" id="IPR014886">
    <property type="entry name" value="La_xRRM"/>
</dbReference>
<dbReference type="PRINTS" id="PR00302">
    <property type="entry name" value="LUPUSLA"/>
</dbReference>
<feature type="domain" description="HTH La-type RNA-binding" evidence="6">
    <location>
        <begin position="58"/>
        <end position="163"/>
    </location>
</feature>
<dbReference type="InterPro" id="IPR036388">
    <property type="entry name" value="WH-like_DNA-bd_sf"/>
</dbReference>
<proteinExistence type="predicted"/>